<dbReference type="InterPro" id="IPR050491">
    <property type="entry name" value="AmpC-like"/>
</dbReference>
<dbReference type="AlphaFoldDB" id="X1E1E5"/>
<evidence type="ECO:0000256" key="1">
    <source>
        <dbReference type="ARBA" id="ARBA00004370"/>
    </source>
</evidence>
<dbReference type="InterPro" id="IPR001466">
    <property type="entry name" value="Beta-lactam-related"/>
</dbReference>
<dbReference type="InterPro" id="IPR012338">
    <property type="entry name" value="Beta-lactam/transpept-like"/>
</dbReference>
<dbReference type="GO" id="GO:0016020">
    <property type="term" value="C:membrane"/>
    <property type="evidence" value="ECO:0007669"/>
    <property type="project" value="UniProtKB-SubCell"/>
</dbReference>
<dbReference type="SUPFAM" id="SSF56601">
    <property type="entry name" value="beta-lactamase/transpeptidase-like"/>
    <property type="match status" value="1"/>
</dbReference>
<evidence type="ECO:0000256" key="2">
    <source>
        <dbReference type="ARBA" id="ARBA00023136"/>
    </source>
</evidence>
<comment type="caution">
    <text evidence="4">The sequence shown here is derived from an EMBL/GenBank/DDBJ whole genome shotgun (WGS) entry which is preliminary data.</text>
</comment>
<sequence>IGNGSQPSYDSLAEHANSISSTWLRFPVGAKWDYSGAGYDLVTYVLEVQAKQPFADYLEEKVLYPLKMSNTTVDKKKIEGNRTRAIGHASRHNRKIPLASDIPWVGAGGVYASANDLSRFIQFFLNWGVVDEKRLLDKESIMAMYTPSTQRNYGMGIEIWKKTTAWPF</sequence>
<dbReference type="PANTHER" id="PTHR46825:SF11">
    <property type="entry name" value="PENICILLIN-BINDING PROTEIN 4"/>
    <property type="match status" value="1"/>
</dbReference>
<dbReference type="Pfam" id="PF00144">
    <property type="entry name" value="Beta-lactamase"/>
    <property type="match status" value="1"/>
</dbReference>
<keyword evidence="2" id="KW-0472">Membrane</keyword>
<dbReference type="Gene3D" id="3.40.710.10">
    <property type="entry name" value="DD-peptidase/beta-lactamase superfamily"/>
    <property type="match status" value="1"/>
</dbReference>
<feature type="domain" description="Beta-lactamase-related" evidence="3">
    <location>
        <begin position="13"/>
        <end position="153"/>
    </location>
</feature>
<evidence type="ECO:0000259" key="3">
    <source>
        <dbReference type="Pfam" id="PF00144"/>
    </source>
</evidence>
<dbReference type="EMBL" id="BART01024256">
    <property type="protein sequence ID" value="GAH02453.1"/>
    <property type="molecule type" value="Genomic_DNA"/>
</dbReference>
<gene>
    <name evidence="4" type="ORF">S01H4_43882</name>
</gene>
<organism evidence="4">
    <name type="scientific">marine sediment metagenome</name>
    <dbReference type="NCBI Taxonomy" id="412755"/>
    <lineage>
        <taxon>unclassified sequences</taxon>
        <taxon>metagenomes</taxon>
        <taxon>ecological metagenomes</taxon>
    </lineage>
</organism>
<protein>
    <recommendedName>
        <fullName evidence="3">Beta-lactamase-related domain-containing protein</fullName>
    </recommendedName>
</protein>
<feature type="non-terminal residue" evidence="4">
    <location>
        <position position="1"/>
    </location>
</feature>
<dbReference type="PANTHER" id="PTHR46825">
    <property type="entry name" value="D-ALANYL-D-ALANINE-CARBOXYPEPTIDASE/ENDOPEPTIDASE AMPH"/>
    <property type="match status" value="1"/>
</dbReference>
<proteinExistence type="predicted"/>
<evidence type="ECO:0000313" key="4">
    <source>
        <dbReference type="EMBL" id="GAH02453.1"/>
    </source>
</evidence>
<comment type="subcellular location">
    <subcellularLocation>
        <location evidence="1">Membrane</location>
    </subcellularLocation>
</comment>
<name>X1E1E5_9ZZZZ</name>
<reference evidence="4" key="1">
    <citation type="journal article" date="2014" name="Front. Microbiol.">
        <title>High frequency of phylogenetically diverse reductive dehalogenase-homologous genes in deep subseafloor sedimentary metagenomes.</title>
        <authorList>
            <person name="Kawai M."/>
            <person name="Futagami T."/>
            <person name="Toyoda A."/>
            <person name="Takaki Y."/>
            <person name="Nishi S."/>
            <person name="Hori S."/>
            <person name="Arai W."/>
            <person name="Tsubouchi T."/>
            <person name="Morono Y."/>
            <person name="Uchiyama I."/>
            <person name="Ito T."/>
            <person name="Fujiyama A."/>
            <person name="Inagaki F."/>
            <person name="Takami H."/>
        </authorList>
    </citation>
    <scope>NUCLEOTIDE SEQUENCE</scope>
    <source>
        <strain evidence="4">Expedition CK06-06</strain>
    </source>
</reference>
<accession>X1E1E5</accession>